<evidence type="ECO:0000256" key="9">
    <source>
        <dbReference type="ARBA" id="ARBA00040965"/>
    </source>
</evidence>
<evidence type="ECO:0000256" key="14">
    <source>
        <dbReference type="ARBA" id="ARBA00050225"/>
    </source>
</evidence>
<dbReference type="EC" id="2.5.1.59" evidence="3"/>
<comment type="similarity">
    <text evidence="2">Belongs to the protein prenyltransferase subunit alpha family.</text>
</comment>
<evidence type="ECO:0000256" key="3">
    <source>
        <dbReference type="ARBA" id="ARBA00012700"/>
    </source>
</evidence>
<evidence type="ECO:0000256" key="1">
    <source>
        <dbReference type="ARBA" id="ARBA00001946"/>
    </source>
</evidence>
<accession>A0AA39A5N4</accession>
<dbReference type="Pfam" id="PF01239">
    <property type="entry name" value="PPTA"/>
    <property type="match status" value="4"/>
</dbReference>
<comment type="catalytic activity">
    <reaction evidence="14">
        <text>L-cysteinyl-[protein] + (2E,6E)-farnesyl diphosphate = S-(2E,6E)-farnesyl-L-cysteinyl-[protein] + diphosphate</text>
        <dbReference type="Rhea" id="RHEA:13345"/>
        <dbReference type="Rhea" id="RHEA-COMP:10131"/>
        <dbReference type="Rhea" id="RHEA-COMP:11535"/>
        <dbReference type="ChEBI" id="CHEBI:29950"/>
        <dbReference type="ChEBI" id="CHEBI:33019"/>
        <dbReference type="ChEBI" id="CHEBI:86019"/>
        <dbReference type="ChEBI" id="CHEBI:175763"/>
        <dbReference type="EC" id="2.5.1.58"/>
    </reaction>
</comment>
<evidence type="ECO:0000256" key="5">
    <source>
        <dbReference type="ARBA" id="ARBA00022602"/>
    </source>
</evidence>
<evidence type="ECO:0000256" key="4">
    <source>
        <dbReference type="ARBA" id="ARBA00012702"/>
    </source>
</evidence>
<keyword evidence="19" id="KW-1185">Reference proteome</keyword>
<dbReference type="FunFam" id="1.25.40.120:FF:000004">
    <property type="entry name" value="Protein farnesyltransferase/geranylgeranyltransferase type-1 subunit alpha"/>
    <property type="match status" value="1"/>
</dbReference>
<proteinExistence type="inferred from homology"/>
<evidence type="ECO:0000256" key="8">
    <source>
        <dbReference type="ARBA" id="ARBA00022842"/>
    </source>
</evidence>
<dbReference type="GO" id="GO:0005953">
    <property type="term" value="C:CAAX-protein geranylgeranyltransferase complex"/>
    <property type="evidence" value="ECO:0007669"/>
    <property type="project" value="TreeGrafter"/>
</dbReference>
<gene>
    <name evidence="18" type="ORF">PVL29_006688</name>
</gene>
<evidence type="ECO:0000313" key="18">
    <source>
        <dbReference type="EMBL" id="KAJ9701445.1"/>
    </source>
</evidence>
<dbReference type="EMBL" id="JARBHA010000005">
    <property type="protein sequence ID" value="KAJ9701445.1"/>
    <property type="molecule type" value="Genomic_DNA"/>
</dbReference>
<evidence type="ECO:0000256" key="17">
    <source>
        <dbReference type="SAM" id="MobiDB-lite"/>
    </source>
</evidence>
<evidence type="ECO:0000256" key="15">
    <source>
        <dbReference type="ARBA" id="ARBA00050428"/>
    </source>
</evidence>
<name>A0AA39A5N4_VITRO</name>
<comment type="function">
    <text evidence="16">Essential subunit of both the farnesyltransferase and the geranylgeranyltransferase complex. Contributes to the transfer of a farnesyl or geranylgeranyl moiety from farnesyl or geranylgeranyl diphosphate to a cysteine at the fourth position from the C-terminus of several proteins having the C-terminal sequence Cys-aliphatic-aliphatic-X.</text>
</comment>
<dbReference type="PANTHER" id="PTHR11129">
    <property type="entry name" value="PROTEIN FARNESYLTRANSFERASE ALPHA SUBUNIT/RAB GERANYLGERANYL TRANSFERASE ALPHA SUBUNIT"/>
    <property type="match status" value="1"/>
</dbReference>
<dbReference type="PROSITE" id="PS51147">
    <property type="entry name" value="PFTA"/>
    <property type="match status" value="5"/>
</dbReference>
<protein>
    <recommendedName>
        <fullName evidence="9">Protein farnesyltransferase/geranylgeranyltransferase type-1 subunit alpha</fullName>
        <ecNumber evidence="4">2.5.1.58</ecNumber>
        <ecNumber evidence="3">2.5.1.59</ecNumber>
    </recommendedName>
    <alternativeName>
        <fullName evidence="12">CAAX farnesyltransferase subunit alpha</fullName>
    </alternativeName>
    <alternativeName>
        <fullName evidence="11">FTase-alpha</fullName>
    </alternativeName>
    <alternativeName>
        <fullName evidence="10">Ras proteins prenyltransferase subunit alpha</fullName>
    </alternativeName>
    <alternativeName>
        <fullName evidence="13">Type I protein geranyl-geranyltransferase subunit alpha</fullName>
    </alternativeName>
</protein>
<feature type="compositionally biased region" description="Basic and acidic residues" evidence="17">
    <location>
        <begin position="1"/>
        <end position="11"/>
    </location>
</feature>
<comment type="cofactor">
    <cofactor evidence="1">
        <name>Mg(2+)</name>
        <dbReference type="ChEBI" id="CHEBI:18420"/>
    </cofactor>
</comment>
<evidence type="ECO:0000256" key="11">
    <source>
        <dbReference type="ARBA" id="ARBA00042436"/>
    </source>
</evidence>
<dbReference type="GO" id="GO:0005965">
    <property type="term" value="C:protein farnesyltransferase complex"/>
    <property type="evidence" value="ECO:0007669"/>
    <property type="project" value="TreeGrafter"/>
</dbReference>
<evidence type="ECO:0000256" key="16">
    <source>
        <dbReference type="ARBA" id="ARBA00055749"/>
    </source>
</evidence>
<dbReference type="SUPFAM" id="SSF48439">
    <property type="entry name" value="Protein prenylyltransferase"/>
    <property type="match status" value="1"/>
</dbReference>
<dbReference type="GO" id="GO:0004662">
    <property type="term" value="F:CAAX-protein geranylgeranyltransferase activity"/>
    <property type="evidence" value="ECO:0007669"/>
    <property type="project" value="UniProtKB-EC"/>
</dbReference>
<dbReference type="AlphaFoldDB" id="A0AA39A5N4"/>
<evidence type="ECO:0000256" key="12">
    <source>
        <dbReference type="ARBA" id="ARBA00043086"/>
    </source>
</evidence>
<keyword evidence="6" id="KW-0808">Transferase</keyword>
<sequence length="331" mass="38252">MEWKEEGDKRPLSQRPEWSDVTPVPQDDGPNPVVPIAYKDDFTETMDYFRAVYFADERSLRSLHVTAEAILMNAGNYTVWHFRRLILEALNADLHEELDFIKKVANGNPKNYQIWHHRRWVAEKLGTDATSEELDFTKKILSLDAKNYHAWSHRQWVLQELGGWEDELDYCKQLLEDDIFNNSAWNQRYFVITKSPFLGGLEAMRESEVNYTVGAIIAKPENESPWRYLRGLYKDDTQSWVNDPQVSSVCLKVLSAKRSTVFALSTLLDLLCHGFQPSQDFINAVDALKTPDLDLSDSNLATAVCSVLGRMDPMRVNYWTWRKNKLPAQTA</sequence>
<keyword evidence="8" id="KW-0460">Magnesium</keyword>
<reference evidence="18 19" key="1">
    <citation type="journal article" date="2023" name="BMC Biotechnol.">
        <title>Vitis rotundifolia cv Carlos genome sequencing.</title>
        <authorList>
            <person name="Huff M."/>
            <person name="Hulse-Kemp A."/>
            <person name="Scheffler B."/>
            <person name="Youngblood R."/>
            <person name="Simpson S."/>
            <person name="Babiker E."/>
            <person name="Staton M."/>
        </authorList>
    </citation>
    <scope>NUCLEOTIDE SEQUENCE [LARGE SCALE GENOMIC DNA]</scope>
    <source>
        <tissue evidence="18">Leaf</tissue>
    </source>
</reference>
<comment type="catalytic activity">
    <reaction evidence="15">
        <text>geranylgeranyl diphosphate + L-cysteinyl-[protein] = S-geranylgeranyl-L-cysteinyl-[protein] + diphosphate</text>
        <dbReference type="Rhea" id="RHEA:21240"/>
        <dbReference type="Rhea" id="RHEA-COMP:10131"/>
        <dbReference type="Rhea" id="RHEA-COMP:11537"/>
        <dbReference type="ChEBI" id="CHEBI:29950"/>
        <dbReference type="ChEBI" id="CHEBI:33019"/>
        <dbReference type="ChEBI" id="CHEBI:57533"/>
        <dbReference type="ChEBI" id="CHEBI:86021"/>
        <dbReference type="EC" id="2.5.1.59"/>
    </reaction>
</comment>
<evidence type="ECO:0000256" key="13">
    <source>
        <dbReference type="ARBA" id="ARBA00043219"/>
    </source>
</evidence>
<feature type="region of interest" description="Disordered" evidence="17">
    <location>
        <begin position="1"/>
        <end position="32"/>
    </location>
</feature>
<keyword evidence="7" id="KW-0677">Repeat</keyword>
<dbReference type="Gene3D" id="1.25.40.120">
    <property type="entry name" value="Protein prenylyltransferase"/>
    <property type="match status" value="1"/>
</dbReference>
<evidence type="ECO:0000313" key="19">
    <source>
        <dbReference type="Proteomes" id="UP001168098"/>
    </source>
</evidence>
<evidence type="ECO:0000256" key="6">
    <source>
        <dbReference type="ARBA" id="ARBA00022679"/>
    </source>
</evidence>
<comment type="caution">
    <text evidence="18">The sequence shown here is derived from an EMBL/GenBank/DDBJ whole genome shotgun (WGS) entry which is preliminary data.</text>
</comment>
<dbReference type="GO" id="GO:0004660">
    <property type="term" value="F:protein farnesyltransferase activity"/>
    <property type="evidence" value="ECO:0007669"/>
    <property type="project" value="UniProtKB-EC"/>
</dbReference>
<evidence type="ECO:0000256" key="10">
    <source>
        <dbReference type="ARBA" id="ARBA00041392"/>
    </source>
</evidence>
<evidence type="ECO:0000256" key="7">
    <source>
        <dbReference type="ARBA" id="ARBA00022737"/>
    </source>
</evidence>
<dbReference type="PANTHER" id="PTHR11129:SF1">
    <property type="entry name" value="PROTEIN FARNESYLTRANSFERASE_GERANYLGERANYLTRANSFERASE TYPE-1 SUBUNIT ALPHA"/>
    <property type="match status" value="1"/>
</dbReference>
<dbReference type="InterPro" id="IPR002088">
    <property type="entry name" value="Prenyl_trans_a"/>
</dbReference>
<evidence type="ECO:0000256" key="2">
    <source>
        <dbReference type="ARBA" id="ARBA00006734"/>
    </source>
</evidence>
<dbReference type="Proteomes" id="UP001168098">
    <property type="component" value="Unassembled WGS sequence"/>
</dbReference>
<keyword evidence="5" id="KW-0637">Prenyltransferase</keyword>
<organism evidence="18 19">
    <name type="scientific">Vitis rotundifolia</name>
    <name type="common">Muscadine grape</name>
    <dbReference type="NCBI Taxonomy" id="103349"/>
    <lineage>
        <taxon>Eukaryota</taxon>
        <taxon>Viridiplantae</taxon>
        <taxon>Streptophyta</taxon>
        <taxon>Embryophyta</taxon>
        <taxon>Tracheophyta</taxon>
        <taxon>Spermatophyta</taxon>
        <taxon>Magnoliopsida</taxon>
        <taxon>eudicotyledons</taxon>
        <taxon>Gunneridae</taxon>
        <taxon>Pentapetalae</taxon>
        <taxon>rosids</taxon>
        <taxon>Vitales</taxon>
        <taxon>Vitaceae</taxon>
        <taxon>Viteae</taxon>
        <taxon>Vitis</taxon>
    </lineage>
</organism>
<dbReference type="EC" id="2.5.1.58" evidence="4"/>